<dbReference type="EMBL" id="RAYQ01000014">
    <property type="protein sequence ID" value="RKI90429.1"/>
    <property type="molecule type" value="Genomic_DNA"/>
</dbReference>
<protein>
    <submittedName>
        <fullName evidence="1">Uncharacterized protein</fullName>
    </submittedName>
</protein>
<sequence>MRLFGREARVSIGKGGGSGFEIGVAATNGIPIHIKFSFEKSDVESPNTGKVTIWNLNKEHLAELEKQDCVVIVRAGYTGNLAQAFSGTVTHATTAKEGADQMTEIEVADGMVELRDSNVSLSYAEGTATDVIYQDIAVQMGLPLSCSPNALGLPTVLSNGYSFVGSAKNLLKRLTRMDGTSWSIQDGILQLTKLGEPISLSCYELNAGSGLIGMPKRVSLSASGGSGKGGNTGASGGTETAQLGWEVTYLMNLAIGVNSYVHVTSQIVTGYFRVQKISVEGDNYEGDWQCKATILEITGQGAAL</sequence>
<proteinExistence type="predicted"/>
<organism evidence="1 2">
    <name type="scientific">Parablautia intestinalis</name>
    <dbReference type="NCBI Taxonomy" id="2320100"/>
    <lineage>
        <taxon>Bacteria</taxon>
        <taxon>Bacillati</taxon>
        <taxon>Bacillota</taxon>
        <taxon>Clostridia</taxon>
        <taxon>Lachnospirales</taxon>
        <taxon>Lachnospiraceae</taxon>
        <taxon>Parablautia</taxon>
    </lineage>
</organism>
<accession>A0A3A9AGE5</accession>
<gene>
    <name evidence="1" type="ORF">D7V94_13420</name>
</gene>
<dbReference type="NCBIfam" id="NF047561">
    <property type="entry name" value="orf58_phage_fam"/>
    <property type="match status" value="1"/>
</dbReference>
<keyword evidence="2" id="KW-1185">Reference proteome</keyword>
<name>A0A3A9AGE5_9FIRM</name>
<evidence type="ECO:0000313" key="1">
    <source>
        <dbReference type="EMBL" id="RKI90429.1"/>
    </source>
</evidence>
<dbReference type="Proteomes" id="UP000280696">
    <property type="component" value="Unassembled WGS sequence"/>
</dbReference>
<evidence type="ECO:0000313" key="2">
    <source>
        <dbReference type="Proteomes" id="UP000280696"/>
    </source>
</evidence>
<reference evidence="1 2" key="1">
    <citation type="submission" date="2018-09" db="EMBL/GenBank/DDBJ databases">
        <title>Murine metabolic-syndrome-specific gut microbial biobank.</title>
        <authorList>
            <person name="Liu C."/>
        </authorList>
    </citation>
    <scope>NUCLEOTIDE SEQUENCE [LARGE SCALE GENOMIC DNA]</scope>
    <source>
        <strain evidence="1 2">0.1xD8-82</strain>
    </source>
</reference>
<dbReference type="AlphaFoldDB" id="A0A3A9AGE5"/>
<dbReference type="OrthoDB" id="2087522at2"/>
<comment type="caution">
    <text evidence="1">The sequence shown here is derived from an EMBL/GenBank/DDBJ whole genome shotgun (WGS) entry which is preliminary data.</text>
</comment>
<dbReference type="RefSeq" id="WP_120470606.1">
    <property type="nucleotide sequence ID" value="NZ_RAYQ01000014.1"/>
</dbReference>